<evidence type="ECO:0000313" key="2">
    <source>
        <dbReference type="EMBL" id="KAJ4354066.1"/>
    </source>
</evidence>
<dbReference type="GeneID" id="80909329"/>
<dbReference type="AlphaFoldDB" id="A0A9W9CAU0"/>
<dbReference type="EMBL" id="JAPEUX010000004">
    <property type="protein sequence ID" value="KAJ4354066.1"/>
    <property type="molecule type" value="Genomic_DNA"/>
</dbReference>
<protein>
    <submittedName>
        <fullName evidence="2">Uncharacterized protein</fullName>
    </submittedName>
</protein>
<name>A0A9W9CAU0_9PLEO</name>
<feature type="transmembrane region" description="Helical" evidence="1">
    <location>
        <begin position="41"/>
        <end position="61"/>
    </location>
</feature>
<keyword evidence="3" id="KW-1185">Reference proteome</keyword>
<organism evidence="2 3">
    <name type="scientific">Didymosphaeria variabile</name>
    <dbReference type="NCBI Taxonomy" id="1932322"/>
    <lineage>
        <taxon>Eukaryota</taxon>
        <taxon>Fungi</taxon>
        <taxon>Dikarya</taxon>
        <taxon>Ascomycota</taxon>
        <taxon>Pezizomycotina</taxon>
        <taxon>Dothideomycetes</taxon>
        <taxon>Pleosporomycetidae</taxon>
        <taxon>Pleosporales</taxon>
        <taxon>Massarineae</taxon>
        <taxon>Didymosphaeriaceae</taxon>
        <taxon>Didymosphaeria</taxon>
    </lineage>
</organism>
<accession>A0A9W9CAU0</accession>
<keyword evidence="1" id="KW-1133">Transmembrane helix</keyword>
<keyword evidence="1" id="KW-0812">Transmembrane</keyword>
<comment type="caution">
    <text evidence="2">The sequence shown here is derived from an EMBL/GenBank/DDBJ whole genome shotgun (WGS) entry which is preliminary data.</text>
</comment>
<keyword evidence="1" id="KW-0472">Membrane</keyword>
<proteinExistence type="predicted"/>
<gene>
    <name evidence="2" type="ORF">N0V89_005799</name>
</gene>
<evidence type="ECO:0000256" key="1">
    <source>
        <dbReference type="SAM" id="Phobius"/>
    </source>
</evidence>
<sequence length="152" mass="17131">MGQHHPKPADCPDIFNCHNPKSKREALQDTLNNAYVEHPCVIHIFLALCLGLSVVNAIMLWRLAQKARTLHCEPKVIKNFVREGRLSRPLPSYADVVKDDHAIHDIDLEMGDFVNGVDVTNGHPRVHFEKGCDHKSIATGQGQQDDCRKDHI</sequence>
<dbReference type="Proteomes" id="UP001140513">
    <property type="component" value="Unassembled WGS sequence"/>
</dbReference>
<evidence type="ECO:0000313" key="3">
    <source>
        <dbReference type="Proteomes" id="UP001140513"/>
    </source>
</evidence>
<dbReference type="RefSeq" id="XP_056071840.1">
    <property type="nucleotide sequence ID" value="XM_056214573.1"/>
</dbReference>
<reference evidence="2" key="1">
    <citation type="submission" date="2022-10" db="EMBL/GenBank/DDBJ databases">
        <title>Tapping the CABI collections for fungal endophytes: first genome assemblies for Collariella, Neodidymelliopsis, Ascochyta clinopodiicola, Didymella pomorum, Didymosphaeria variabile, Neocosmospora piperis and Neocucurbitaria cava.</title>
        <authorList>
            <person name="Hill R."/>
        </authorList>
    </citation>
    <scope>NUCLEOTIDE SEQUENCE</scope>
    <source>
        <strain evidence="2">IMI 356815</strain>
    </source>
</reference>